<dbReference type="SUPFAM" id="SSF51182">
    <property type="entry name" value="RmlC-like cupins"/>
    <property type="match status" value="1"/>
</dbReference>
<gene>
    <name evidence="7" type="primary">11S</name>
    <name evidence="7" type="ORF">CASFOL_010148</name>
</gene>
<dbReference type="SMART" id="SM00835">
    <property type="entry name" value="Cupin_1"/>
    <property type="match status" value="2"/>
</dbReference>
<organism evidence="7 8">
    <name type="scientific">Castilleja foliolosa</name>
    <dbReference type="NCBI Taxonomy" id="1961234"/>
    <lineage>
        <taxon>Eukaryota</taxon>
        <taxon>Viridiplantae</taxon>
        <taxon>Streptophyta</taxon>
        <taxon>Embryophyta</taxon>
        <taxon>Tracheophyta</taxon>
        <taxon>Spermatophyta</taxon>
        <taxon>Magnoliopsida</taxon>
        <taxon>eudicotyledons</taxon>
        <taxon>Gunneridae</taxon>
        <taxon>Pentapetalae</taxon>
        <taxon>asterids</taxon>
        <taxon>lamiids</taxon>
        <taxon>Lamiales</taxon>
        <taxon>Orobanchaceae</taxon>
        <taxon>Pedicularideae</taxon>
        <taxon>Castillejinae</taxon>
        <taxon>Castilleja</taxon>
    </lineage>
</organism>
<evidence type="ECO:0000259" key="6">
    <source>
        <dbReference type="SMART" id="SM00835"/>
    </source>
</evidence>
<dbReference type="InterPro" id="IPR014710">
    <property type="entry name" value="RmlC-like_jellyroll"/>
</dbReference>
<dbReference type="Gene3D" id="2.60.120.10">
    <property type="entry name" value="Jelly Rolls"/>
    <property type="match status" value="2"/>
</dbReference>
<feature type="chain" id="PRO_5044869281" evidence="5">
    <location>
        <begin position="21"/>
        <end position="457"/>
    </location>
</feature>
<dbReference type="FunFam" id="2.60.120.10:FF:000073">
    <property type="entry name" value="Glycinin G1"/>
    <property type="match status" value="1"/>
</dbReference>
<keyword evidence="4" id="KW-1015">Disulfide bond</keyword>
<dbReference type="Pfam" id="PF00190">
    <property type="entry name" value="Cupin_1"/>
    <property type="match status" value="2"/>
</dbReference>
<dbReference type="InterPro" id="IPR006045">
    <property type="entry name" value="Cupin_1"/>
</dbReference>
<evidence type="ECO:0000256" key="3">
    <source>
        <dbReference type="ARBA" id="ARBA00023129"/>
    </source>
</evidence>
<keyword evidence="8" id="KW-1185">Reference proteome</keyword>
<sequence length="457" mass="51216">MAHKFLLALSLSLLLSAALAAQRRPLKLSEEQQCRFQKINAVQPSQRVESEGGFTELWDEREDQFQCAGVVAMRNTIRANGLSLPNYHPTPRLVFIERGQGIIGITFPGCAETYHAYKTQYTRESVEAWEAKQKGSVRDLHQKVHRIRQGDIVAIPPGAAHWCYNDGNEELVAVSINDLNHVSNQLDQKFRAFYLAGGVPKGGRSQEQAQRTFQNIFRAFDSNLMAEAFNVSPETVQRMQKEEEQRGLIVIAKERMSFIRADEERESGSRQQSDNGIEETYCSMSIRTSLENRRDADIYSRQAGKSNVVDSNKLPILKYLDLSAEKGNLYPNAMMSPNWAVNSHSIVYVTRGEAQVQVVSHTGESLMNDRVNQGDMFVIPQYYTSTARAGNNGFEWVAFMTTGLPLHNPLAGYTSVIKGMPLQVLTNAYQISPKQAQGLKMNRGGQSFLLSPSGRQS</sequence>
<evidence type="ECO:0000313" key="7">
    <source>
        <dbReference type="EMBL" id="KAL3644968.1"/>
    </source>
</evidence>
<feature type="signal peptide" evidence="5">
    <location>
        <begin position="1"/>
        <end position="20"/>
    </location>
</feature>
<evidence type="ECO:0000256" key="1">
    <source>
        <dbReference type="ARBA" id="ARBA00007178"/>
    </source>
</evidence>
<dbReference type="PRINTS" id="PR00439">
    <property type="entry name" value="11SGLOBULIN"/>
</dbReference>
<protein>
    <submittedName>
        <fullName evidence="7">11s globulin seed storage protein 2</fullName>
    </submittedName>
</protein>
<proteinExistence type="inferred from homology"/>
<dbReference type="EMBL" id="JAVIJP010000013">
    <property type="protein sequence ID" value="KAL3644968.1"/>
    <property type="molecule type" value="Genomic_DNA"/>
</dbReference>
<evidence type="ECO:0000256" key="2">
    <source>
        <dbReference type="ARBA" id="ARBA00022761"/>
    </source>
</evidence>
<reference evidence="8" key="1">
    <citation type="journal article" date="2024" name="IScience">
        <title>Strigolactones Initiate the Formation of Haustorium-like Structures in Castilleja.</title>
        <authorList>
            <person name="Buerger M."/>
            <person name="Peterson D."/>
            <person name="Chory J."/>
        </authorList>
    </citation>
    <scope>NUCLEOTIDE SEQUENCE [LARGE SCALE GENOMIC DNA]</scope>
</reference>
<dbReference type="InterPro" id="IPR006044">
    <property type="entry name" value="11S_seedstore_pln"/>
</dbReference>
<dbReference type="GO" id="GO:0045735">
    <property type="term" value="F:nutrient reservoir activity"/>
    <property type="evidence" value="ECO:0007669"/>
    <property type="project" value="UniProtKB-KW"/>
</dbReference>
<comment type="similarity">
    <text evidence="1">Belongs to the 11S seed storage protein (globulins) family.</text>
</comment>
<accession>A0ABD3DRQ8</accession>
<evidence type="ECO:0000256" key="5">
    <source>
        <dbReference type="SAM" id="SignalP"/>
    </source>
</evidence>
<feature type="domain" description="Cupin type-1" evidence="6">
    <location>
        <begin position="39"/>
        <end position="237"/>
    </location>
</feature>
<feature type="domain" description="Cupin type-1" evidence="6">
    <location>
        <begin position="288"/>
        <end position="437"/>
    </location>
</feature>
<keyword evidence="5" id="KW-0732">Signal</keyword>
<dbReference type="CDD" id="cd02242">
    <property type="entry name" value="cupin_11S_legumin_N"/>
    <property type="match status" value="1"/>
</dbReference>
<dbReference type="InterPro" id="IPR011051">
    <property type="entry name" value="RmlC_Cupin_sf"/>
</dbReference>
<dbReference type="AlphaFoldDB" id="A0ABD3DRQ8"/>
<name>A0ABD3DRQ8_9LAMI</name>
<dbReference type="InterPro" id="IPR050253">
    <property type="entry name" value="Seed_Storage-Functional"/>
</dbReference>
<evidence type="ECO:0000256" key="4">
    <source>
        <dbReference type="ARBA" id="ARBA00023157"/>
    </source>
</evidence>
<dbReference type="CDD" id="cd02243">
    <property type="entry name" value="cupin_11S_legumin_C"/>
    <property type="match status" value="1"/>
</dbReference>
<dbReference type="PANTHER" id="PTHR31189">
    <property type="entry name" value="OS03G0336100 PROTEIN-RELATED"/>
    <property type="match status" value="1"/>
</dbReference>
<dbReference type="PANTHER" id="PTHR31189:SF54">
    <property type="entry name" value="11S GLOBULIN SEED STORAGE PROTEIN 2-LIKE"/>
    <property type="match status" value="1"/>
</dbReference>
<comment type="caution">
    <text evidence="7">The sequence shown here is derived from an EMBL/GenBank/DDBJ whole genome shotgun (WGS) entry which is preliminary data.</text>
</comment>
<keyword evidence="3" id="KW-0708">Seed storage protein</keyword>
<evidence type="ECO:0000313" key="8">
    <source>
        <dbReference type="Proteomes" id="UP001632038"/>
    </source>
</evidence>
<dbReference type="Proteomes" id="UP001632038">
    <property type="component" value="Unassembled WGS sequence"/>
</dbReference>
<keyword evidence="2" id="KW-0758">Storage protein</keyword>